<reference evidence="2" key="2">
    <citation type="submission" date="2020-09" db="EMBL/GenBank/DDBJ databases">
        <authorList>
            <person name="Sun Q."/>
            <person name="Kim S."/>
        </authorList>
    </citation>
    <scope>NUCLEOTIDE SEQUENCE</scope>
    <source>
        <strain evidence="2">KCTC 12368</strain>
    </source>
</reference>
<protein>
    <recommendedName>
        <fullName evidence="1">Methyltransferase type 12 domain-containing protein</fullName>
    </recommendedName>
</protein>
<dbReference type="CDD" id="cd02440">
    <property type="entry name" value="AdoMet_MTases"/>
    <property type="match status" value="1"/>
</dbReference>
<evidence type="ECO:0000259" key="1">
    <source>
        <dbReference type="Pfam" id="PF08242"/>
    </source>
</evidence>
<accession>A0A918Q3K2</accession>
<sequence>MEIDRKSHWEQIYQEKGPTEVSWYQEKPQTSLDFIHSAGLTKGDSIIDIGGGDSRLVDYLLQDEFSNLSVLDISANAIAKGKRRLGEDANAVSWLISDVLEVELSERYRYWHDRAVFHFLVADHHQRQYLNLARQMIVPGGRILIGAFSEQGPKKCSGIAIQQYSASSLCQRVEPFGFQKTRSKIVNHSTPFGTVQNFVFVEFERIESEGVN</sequence>
<dbReference type="SUPFAM" id="SSF53335">
    <property type="entry name" value="S-adenosyl-L-methionine-dependent methyltransferases"/>
    <property type="match status" value="1"/>
</dbReference>
<organism evidence="2 3">
    <name type="scientific">Echinicola pacifica</name>
    <dbReference type="NCBI Taxonomy" id="346377"/>
    <lineage>
        <taxon>Bacteria</taxon>
        <taxon>Pseudomonadati</taxon>
        <taxon>Bacteroidota</taxon>
        <taxon>Cytophagia</taxon>
        <taxon>Cytophagales</taxon>
        <taxon>Cyclobacteriaceae</taxon>
        <taxon>Echinicola</taxon>
    </lineage>
</organism>
<comment type="caution">
    <text evidence="2">The sequence shown here is derived from an EMBL/GenBank/DDBJ whole genome shotgun (WGS) entry which is preliminary data.</text>
</comment>
<keyword evidence="3" id="KW-1185">Reference proteome</keyword>
<dbReference type="PANTHER" id="PTHR12843:SF5">
    <property type="entry name" value="EEF1A LYSINE METHYLTRANSFERASE 2"/>
    <property type="match status" value="1"/>
</dbReference>
<dbReference type="Gene3D" id="3.40.50.150">
    <property type="entry name" value="Vaccinia Virus protein VP39"/>
    <property type="match status" value="1"/>
</dbReference>
<dbReference type="InterPro" id="IPR029063">
    <property type="entry name" value="SAM-dependent_MTases_sf"/>
</dbReference>
<name>A0A918Q3K2_9BACT</name>
<dbReference type="AlphaFoldDB" id="A0A918Q3K2"/>
<evidence type="ECO:0000313" key="3">
    <source>
        <dbReference type="Proteomes" id="UP000619457"/>
    </source>
</evidence>
<dbReference type="Proteomes" id="UP000619457">
    <property type="component" value="Unassembled WGS sequence"/>
</dbReference>
<evidence type="ECO:0000313" key="2">
    <source>
        <dbReference type="EMBL" id="GGZ31774.1"/>
    </source>
</evidence>
<dbReference type="InterPro" id="IPR013217">
    <property type="entry name" value="Methyltransf_12"/>
</dbReference>
<dbReference type="Pfam" id="PF08242">
    <property type="entry name" value="Methyltransf_12"/>
    <property type="match status" value="1"/>
</dbReference>
<proteinExistence type="predicted"/>
<dbReference type="PANTHER" id="PTHR12843">
    <property type="entry name" value="PROTEIN-LYSINE N-METHYLTRANSFERASE METTL10"/>
    <property type="match status" value="1"/>
</dbReference>
<dbReference type="RefSeq" id="WP_018474859.1">
    <property type="nucleotide sequence ID" value="NZ_BMWX01000004.1"/>
</dbReference>
<feature type="domain" description="Methyltransferase type 12" evidence="1">
    <location>
        <begin position="47"/>
        <end position="143"/>
    </location>
</feature>
<reference evidence="2" key="1">
    <citation type="journal article" date="2014" name="Int. J. Syst. Evol. Microbiol.">
        <title>Complete genome sequence of Corynebacterium casei LMG S-19264T (=DSM 44701T), isolated from a smear-ripened cheese.</title>
        <authorList>
            <consortium name="US DOE Joint Genome Institute (JGI-PGF)"/>
            <person name="Walter F."/>
            <person name="Albersmeier A."/>
            <person name="Kalinowski J."/>
            <person name="Ruckert C."/>
        </authorList>
    </citation>
    <scope>NUCLEOTIDE SEQUENCE</scope>
    <source>
        <strain evidence="2">KCTC 12368</strain>
    </source>
</reference>
<dbReference type="EMBL" id="BMWX01000004">
    <property type="protein sequence ID" value="GGZ31774.1"/>
    <property type="molecule type" value="Genomic_DNA"/>
</dbReference>
<gene>
    <name evidence="2" type="ORF">GCM10007049_26400</name>
</gene>